<dbReference type="GO" id="GO:0000166">
    <property type="term" value="F:nucleotide binding"/>
    <property type="evidence" value="ECO:0007669"/>
    <property type="project" value="UniProtKB-KW"/>
</dbReference>
<dbReference type="GO" id="GO:0009190">
    <property type="term" value="P:cyclic nucleotide biosynthetic process"/>
    <property type="evidence" value="ECO:0007669"/>
    <property type="project" value="InterPro"/>
</dbReference>
<dbReference type="Gene3D" id="3.30.70.1230">
    <property type="entry name" value="Nucleotide cyclase"/>
    <property type="match status" value="1"/>
</dbReference>
<proteinExistence type="predicted"/>
<keyword evidence="3" id="KW-0547">Nucleotide-binding</keyword>
<reference evidence="8 9" key="1">
    <citation type="submission" date="2020-04" db="EMBL/GenBank/DDBJ databases">
        <title>Perkinsus olseni comparative genomics.</title>
        <authorList>
            <person name="Bogema D.R."/>
        </authorList>
    </citation>
    <scope>NUCLEOTIDE SEQUENCE [LARGE SCALE GENOMIC DNA]</scope>
    <source>
        <strain evidence="8 9">ATCC PRA-207</strain>
    </source>
</reference>
<dbReference type="SMART" id="SM00044">
    <property type="entry name" value="CYCc"/>
    <property type="match status" value="1"/>
</dbReference>
<accession>A0A7J6QM60</accession>
<gene>
    <name evidence="8" type="primary">NPR2_8</name>
    <name evidence="8" type="ORF">FOZ63_019496</name>
</gene>
<sequence length="130" mass="14046">RQMAMGFAEAYDQVSILFSDVVAFTAIGSSIEPEELVQLLNELFTLFDDIAEECGLEKIKTIGDAYMAAAGLPRHNPMHAHATARMGLMMIEALQDPSKVEDGNLVDQLGHPLRIRVGIHSGHCVAGVIG</sequence>
<keyword evidence="4" id="KW-1133">Transmembrane helix</keyword>
<dbReference type="Pfam" id="PF00211">
    <property type="entry name" value="Guanylate_cyc"/>
    <property type="match status" value="1"/>
</dbReference>
<comment type="subcellular location">
    <subcellularLocation>
        <location evidence="1">Membrane</location>
    </subcellularLocation>
</comment>
<protein>
    <submittedName>
        <fullName evidence="8">Nitrogen permease regulator 2</fullName>
    </submittedName>
</protein>
<keyword evidence="5" id="KW-0472">Membrane</keyword>
<evidence type="ECO:0000256" key="1">
    <source>
        <dbReference type="ARBA" id="ARBA00004370"/>
    </source>
</evidence>
<dbReference type="PANTHER" id="PTHR11920:SF335">
    <property type="entry name" value="GUANYLATE CYCLASE"/>
    <property type="match status" value="1"/>
</dbReference>
<dbReference type="EMBL" id="JABANO010032374">
    <property type="protein sequence ID" value="KAF4708686.1"/>
    <property type="molecule type" value="Genomic_DNA"/>
</dbReference>
<dbReference type="AlphaFoldDB" id="A0A7J6QM60"/>
<dbReference type="InterPro" id="IPR050401">
    <property type="entry name" value="Cyclic_nucleotide_synthase"/>
</dbReference>
<dbReference type="Proteomes" id="UP000553632">
    <property type="component" value="Unassembled WGS sequence"/>
</dbReference>
<evidence type="ECO:0000256" key="2">
    <source>
        <dbReference type="ARBA" id="ARBA00022692"/>
    </source>
</evidence>
<dbReference type="OMA" id="NHAREIC"/>
<dbReference type="PROSITE" id="PS50125">
    <property type="entry name" value="GUANYLATE_CYCLASE_2"/>
    <property type="match status" value="1"/>
</dbReference>
<evidence type="ECO:0000313" key="8">
    <source>
        <dbReference type="EMBL" id="KAF4708686.1"/>
    </source>
</evidence>
<evidence type="ECO:0000256" key="5">
    <source>
        <dbReference type="ARBA" id="ARBA00023136"/>
    </source>
</evidence>
<dbReference type="CDD" id="cd07302">
    <property type="entry name" value="CHD"/>
    <property type="match status" value="1"/>
</dbReference>
<evidence type="ECO:0000313" key="9">
    <source>
        <dbReference type="Proteomes" id="UP000553632"/>
    </source>
</evidence>
<dbReference type="GO" id="GO:0016020">
    <property type="term" value="C:membrane"/>
    <property type="evidence" value="ECO:0007669"/>
    <property type="project" value="UniProtKB-SubCell"/>
</dbReference>
<evidence type="ECO:0000256" key="6">
    <source>
        <dbReference type="ARBA" id="ARBA00023239"/>
    </source>
</evidence>
<evidence type="ECO:0000256" key="3">
    <source>
        <dbReference type="ARBA" id="ARBA00022741"/>
    </source>
</evidence>
<dbReference type="GO" id="GO:0016829">
    <property type="term" value="F:lyase activity"/>
    <property type="evidence" value="ECO:0007669"/>
    <property type="project" value="UniProtKB-KW"/>
</dbReference>
<dbReference type="PANTHER" id="PTHR11920">
    <property type="entry name" value="GUANYLYL CYCLASE"/>
    <property type="match status" value="1"/>
</dbReference>
<dbReference type="InterPro" id="IPR029787">
    <property type="entry name" value="Nucleotide_cyclase"/>
</dbReference>
<feature type="domain" description="Guanylate cyclase" evidence="7">
    <location>
        <begin position="15"/>
        <end position="130"/>
    </location>
</feature>
<keyword evidence="6" id="KW-0456">Lyase</keyword>
<evidence type="ECO:0000256" key="4">
    <source>
        <dbReference type="ARBA" id="ARBA00022989"/>
    </source>
</evidence>
<keyword evidence="2" id="KW-0812">Transmembrane</keyword>
<keyword evidence="9" id="KW-1185">Reference proteome</keyword>
<dbReference type="SUPFAM" id="SSF55073">
    <property type="entry name" value="Nucleotide cyclase"/>
    <property type="match status" value="1"/>
</dbReference>
<evidence type="ECO:0000259" key="7">
    <source>
        <dbReference type="PROSITE" id="PS50125"/>
    </source>
</evidence>
<feature type="non-terminal residue" evidence="8">
    <location>
        <position position="1"/>
    </location>
</feature>
<name>A0A7J6QM60_PEROL</name>
<organism evidence="8 9">
    <name type="scientific">Perkinsus olseni</name>
    <name type="common">Perkinsus atlanticus</name>
    <dbReference type="NCBI Taxonomy" id="32597"/>
    <lineage>
        <taxon>Eukaryota</taxon>
        <taxon>Sar</taxon>
        <taxon>Alveolata</taxon>
        <taxon>Perkinsozoa</taxon>
        <taxon>Perkinsea</taxon>
        <taxon>Perkinsida</taxon>
        <taxon>Perkinsidae</taxon>
        <taxon>Perkinsus</taxon>
    </lineage>
</organism>
<dbReference type="GO" id="GO:0035556">
    <property type="term" value="P:intracellular signal transduction"/>
    <property type="evidence" value="ECO:0007669"/>
    <property type="project" value="InterPro"/>
</dbReference>
<comment type="caution">
    <text evidence="8">The sequence shown here is derived from an EMBL/GenBank/DDBJ whole genome shotgun (WGS) entry which is preliminary data.</text>
</comment>
<dbReference type="InterPro" id="IPR001054">
    <property type="entry name" value="A/G_cyclase"/>
</dbReference>
<feature type="non-terminal residue" evidence="8">
    <location>
        <position position="130"/>
    </location>
</feature>